<keyword evidence="2" id="KW-0808">Transferase</keyword>
<dbReference type="Proteomes" id="UP001200430">
    <property type="component" value="Unassembled WGS sequence"/>
</dbReference>
<comment type="caution">
    <text evidence="2">The sequence shown here is derived from an EMBL/GenBank/DDBJ whole genome shotgun (WGS) entry which is preliminary data.</text>
</comment>
<dbReference type="InterPro" id="IPR000257">
    <property type="entry name" value="Uroporphyrinogen_deCOase"/>
</dbReference>
<dbReference type="Pfam" id="PF01208">
    <property type="entry name" value="URO-D"/>
    <property type="match status" value="1"/>
</dbReference>
<evidence type="ECO:0000259" key="1">
    <source>
        <dbReference type="Pfam" id="PF01208"/>
    </source>
</evidence>
<accession>A0ABS9EME0</accession>
<dbReference type="InterPro" id="IPR038071">
    <property type="entry name" value="UROD/MetE-like_sf"/>
</dbReference>
<keyword evidence="3" id="KW-1185">Reference proteome</keyword>
<protein>
    <submittedName>
        <fullName evidence="2">Methylcobamide--CoM methyltransferase</fullName>
    </submittedName>
</protein>
<dbReference type="Gene3D" id="3.20.20.210">
    <property type="match status" value="1"/>
</dbReference>
<dbReference type="GO" id="GO:0008168">
    <property type="term" value="F:methyltransferase activity"/>
    <property type="evidence" value="ECO:0007669"/>
    <property type="project" value="UniProtKB-KW"/>
</dbReference>
<proteinExistence type="predicted"/>
<keyword evidence="2" id="KW-0489">Methyltransferase</keyword>
<dbReference type="SUPFAM" id="SSF51726">
    <property type="entry name" value="UROD/MetE-like"/>
    <property type="match status" value="1"/>
</dbReference>
<reference evidence="2 3" key="1">
    <citation type="submission" date="2022-01" db="EMBL/GenBank/DDBJ databases">
        <title>Dethiosulfovibrio faecalis sp. nov., a novel proteolytic, non-sulfur-reducing bacterium isolated from a marine aquaculture solid waste bioreactor.</title>
        <authorList>
            <person name="Grabowski S."/>
            <person name="Apolinario E."/>
            <person name="Schneider N."/>
            <person name="Marshall C.W."/>
            <person name="Sowers K.R."/>
        </authorList>
    </citation>
    <scope>NUCLEOTIDE SEQUENCE [LARGE SCALE GENOMIC DNA]</scope>
    <source>
        <strain evidence="2 3">DSM 12537</strain>
    </source>
</reference>
<evidence type="ECO:0000313" key="3">
    <source>
        <dbReference type="Proteomes" id="UP001200430"/>
    </source>
</evidence>
<evidence type="ECO:0000313" key="2">
    <source>
        <dbReference type="EMBL" id="MCF4142362.1"/>
    </source>
</evidence>
<sequence>MFKDEMTPKERMTAFSKGESMDRIPVVPDMGVTKSEFIGVTTKEYYHSAEKMAELEIALFDYLHHDSIGISTTLRGMAEAMGSRIGYPEDNISYLLEPVVKDFDDVDRLEPADPRRDGKLPLLLKALEIIKDTLGDVADIGASMTGPFSVAASVVGTENLLKWMVRAPEKVHQVMEVITESNDRYIEAVAQLGLGVGFCDPVSSTSVISPKQFRSFSLPYMKRNVTHVADCTGGRPTMHICGKSRALWEDCVEAGIGNFSIDNVEDLEDAKNVMGDRVVITGNIPPVDIVANGTVADVFRSARECIRKAWDSPKGFILCTGCQIPKGTPMENIKAIMDAGREYGRLPIRPELLED</sequence>
<dbReference type="InterPro" id="IPR052024">
    <property type="entry name" value="Methanogen_methyltrans"/>
</dbReference>
<organism evidence="2 3">
    <name type="scientific">Dethiosulfovibrio marinus</name>
    <dbReference type="NCBI Taxonomy" id="133532"/>
    <lineage>
        <taxon>Bacteria</taxon>
        <taxon>Thermotogati</taxon>
        <taxon>Synergistota</taxon>
        <taxon>Synergistia</taxon>
        <taxon>Synergistales</taxon>
        <taxon>Dethiosulfovibrionaceae</taxon>
        <taxon>Dethiosulfovibrio</taxon>
    </lineage>
</organism>
<name>A0ABS9EME0_9BACT</name>
<dbReference type="PANTHER" id="PTHR47099:SF1">
    <property type="entry name" value="METHYLCOBAMIDE:COM METHYLTRANSFERASE MTBA"/>
    <property type="match status" value="1"/>
</dbReference>
<dbReference type="RefSeq" id="WP_040382406.1">
    <property type="nucleotide sequence ID" value="NZ_JAKGUD010000004.1"/>
</dbReference>
<dbReference type="CDD" id="cd03465">
    <property type="entry name" value="URO-D_like"/>
    <property type="match status" value="1"/>
</dbReference>
<dbReference type="PANTHER" id="PTHR47099">
    <property type="entry name" value="METHYLCOBAMIDE:COM METHYLTRANSFERASE MTBA"/>
    <property type="match status" value="1"/>
</dbReference>
<dbReference type="EMBL" id="JAKGUD010000004">
    <property type="protein sequence ID" value="MCF4142362.1"/>
    <property type="molecule type" value="Genomic_DNA"/>
</dbReference>
<gene>
    <name evidence="2" type="ORF">L2W38_06005</name>
</gene>
<feature type="domain" description="Uroporphyrinogen decarboxylase (URO-D)" evidence="1">
    <location>
        <begin position="7"/>
        <end position="343"/>
    </location>
</feature>
<dbReference type="GO" id="GO:0032259">
    <property type="term" value="P:methylation"/>
    <property type="evidence" value="ECO:0007669"/>
    <property type="project" value="UniProtKB-KW"/>
</dbReference>